<dbReference type="Pfam" id="PF02561">
    <property type="entry name" value="FliS"/>
    <property type="match status" value="1"/>
</dbReference>
<dbReference type="SUPFAM" id="SSF101116">
    <property type="entry name" value="Flagellar export chaperone FliS"/>
    <property type="match status" value="1"/>
</dbReference>
<evidence type="ECO:0000256" key="6">
    <source>
        <dbReference type="PIRNR" id="PIRNR039090"/>
    </source>
</evidence>
<evidence type="ECO:0000256" key="3">
    <source>
        <dbReference type="ARBA" id="ARBA00022490"/>
    </source>
</evidence>
<dbReference type="PIRSF" id="PIRSF039090">
    <property type="entry name" value="Flis"/>
    <property type="match status" value="1"/>
</dbReference>
<dbReference type="AlphaFoldDB" id="A0A418XSN1"/>
<name>A0A418XSN1_9BURK</name>
<comment type="similarity">
    <text evidence="2 6">Belongs to the FliS family.</text>
</comment>
<evidence type="ECO:0000313" key="8">
    <source>
        <dbReference type="Proteomes" id="UP000284006"/>
    </source>
</evidence>
<dbReference type="Proteomes" id="UP000284006">
    <property type="component" value="Unassembled WGS sequence"/>
</dbReference>
<dbReference type="CDD" id="cd16098">
    <property type="entry name" value="FliS"/>
    <property type="match status" value="1"/>
</dbReference>
<dbReference type="NCBIfam" id="TIGR00208">
    <property type="entry name" value="fliS"/>
    <property type="match status" value="1"/>
</dbReference>
<comment type="subcellular location">
    <subcellularLocation>
        <location evidence="1 6">Cytoplasm</location>
        <location evidence="1 6">Cytosol</location>
    </subcellularLocation>
</comment>
<keyword evidence="3 6" id="KW-0963">Cytoplasm</keyword>
<keyword evidence="7" id="KW-0966">Cell projection</keyword>
<accession>A0A418XSN1</accession>
<dbReference type="InterPro" id="IPR036584">
    <property type="entry name" value="FliS_sf"/>
</dbReference>
<reference evidence="7 8" key="1">
    <citation type="submission" date="2018-09" db="EMBL/GenBank/DDBJ databases">
        <authorList>
            <person name="Zhu H."/>
        </authorList>
    </citation>
    <scope>NUCLEOTIDE SEQUENCE [LARGE SCALE GENOMIC DNA]</scope>
    <source>
        <strain evidence="7 8">K1S02-61</strain>
    </source>
</reference>
<dbReference type="RefSeq" id="WP_119811121.1">
    <property type="nucleotide sequence ID" value="NZ_QYUP01000115.1"/>
</dbReference>
<dbReference type="GO" id="GO:0071973">
    <property type="term" value="P:bacterial-type flagellum-dependent cell motility"/>
    <property type="evidence" value="ECO:0007669"/>
    <property type="project" value="TreeGrafter"/>
</dbReference>
<dbReference type="Gene3D" id="1.20.120.340">
    <property type="entry name" value="Flagellar protein FliS"/>
    <property type="match status" value="1"/>
</dbReference>
<dbReference type="OrthoDB" id="9792010at2"/>
<sequence>MFGSMKSGANAYAKVGIETGVMAASPHKLIVMLYDGALTAIRNAQAHMKSGNIPEKGSQISKAIQIIENGLRASLDREVGGQIAQGLDSLYEYMGHRLLMANLNNQPELLDEVHRLLSELRDAWNQIGNTPPAPVVANTAPVLASA</sequence>
<protein>
    <recommendedName>
        <fullName evidence="6">Flagellar secretion chaperone FliS</fullName>
    </recommendedName>
</protein>
<keyword evidence="8" id="KW-1185">Reference proteome</keyword>
<keyword evidence="4 6" id="KW-1005">Bacterial flagellum biogenesis</keyword>
<proteinExistence type="inferred from homology"/>
<evidence type="ECO:0000256" key="5">
    <source>
        <dbReference type="ARBA" id="ARBA00023186"/>
    </source>
</evidence>
<organism evidence="7 8">
    <name type="scientific">Massilia cavernae</name>
    <dbReference type="NCBI Taxonomy" id="2320864"/>
    <lineage>
        <taxon>Bacteria</taxon>
        <taxon>Pseudomonadati</taxon>
        <taxon>Pseudomonadota</taxon>
        <taxon>Betaproteobacteria</taxon>
        <taxon>Burkholderiales</taxon>
        <taxon>Oxalobacteraceae</taxon>
        <taxon>Telluria group</taxon>
        <taxon>Massilia</taxon>
    </lineage>
</organism>
<comment type="caution">
    <text evidence="7">The sequence shown here is derived from an EMBL/GenBank/DDBJ whole genome shotgun (WGS) entry which is preliminary data.</text>
</comment>
<gene>
    <name evidence="7" type="primary">fliS</name>
    <name evidence="7" type="ORF">D3872_12765</name>
</gene>
<dbReference type="PANTHER" id="PTHR34773">
    <property type="entry name" value="FLAGELLAR SECRETION CHAPERONE FLIS"/>
    <property type="match status" value="1"/>
</dbReference>
<keyword evidence="7" id="KW-0282">Flagellum</keyword>
<evidence type="ECO:0000256" key="1">
    <source>
        <dbReference type="ARBA" id="ARBA00004514"/>
    </source>
</evidence>
<evidence type="ECO:0000256" key="2">
    <source>
        <dbReference type="ARBA" id="ARBA00008787"/>
    </source>
</evidence>
<evidence type="ECO:0000256" key="4">
    <source>
        <dbReference type="ARBA" id="ARBA00022795"/>
    </source>
</evidence>
<evidence type="ECO:0000313" key="7">
    <source>
        <dbReference type="EMBL" id="RJG15592.1"/>
    </source>
</evidence>
<dbReference type="PANTHER" id="PTHR34773:SF1">
    <property type="entry name" value="FLAGELLAR SECRETION CHAPERONE FLIS"/>
    <property type="match status" value="1"/>
</dbReference>
<dbReference type="EMBL" id="QYUP01000115">
    <property type="protein sequence ID" value="RJG15592.1"/>
    <property type="molecule type" value="Genomic_DNA"/>
</dbReference>
<keyword evidence="7" id="KW-0969">Cilium</keyword>
<dbReference type="GO" id="GO:0005829">
    <property type="term" value="C:cytosol"/>
    <property type="evidence" value="ECO:0007669"/>
    <property type="project" value="UniProtKB-SubCell"/>
</dbReference>
<dbReference type="GO" id="GO:0044780">
    <property type="term" value="P:bacterial-type flagellum assembly"/>
    <property type="evidence" value="ECO:0007669"/>
    <property type="project" value="InterPro"/>
</dbReference>
<keyword evidence="5" id="KW-0143">Chaperone</keyword>
<dbReference type="InterPro" id="IPR003713">
    <property type="entry name" value="FliS"/>
</dbReference>